<name>S8D880_9LAMI</name>
<sequence>MTNNKWGWRYASNTTAPQDVNHAIANPTGGGSHHDLVAYVMLYDGRYWALVDM</sequence>
<protein>
    <submittedName>
        <fullName evidence="1">Uncharacterized protein</fullName>
    </submittedName>
</protein>
<dbReference type="AlphaFoldDB" id="S8D880"/>
<evidence type="ECO:0000313" key="1">
    <source>
        <dbReference type="EMBL" id="EPS58873.1"/>
    </source>
</evidence>
<accession>S8D880</accession>
<reference evidence="1 2" key="1">
    <citation type="journal article" date="2013" name="BMC Genomics">
        <title>The miniature genome of a carnivorous plant Genlisea aurea contains a low number of genes and short non-coding sequences.</title>
        <authorList>
            <person name="Leushkin E.V."/>
            <person name="Sutormin R.A."/>
            <person name="Nabieva E.R."/>
            <person name="Penin A.A."/>
            <person name="Kondrashov A.S."/>
            <person name="Logacheva M.D."/>
        </authorList>
    </citation>
    <scope>NUCLEOTIDE SEQUENCE [LARGE SCALE GENOMIC DNA]</scope>
</reference>
<gene>
    <name evidence="1" type="ORF">M569_15939</name>
</gene>
<organism evidence="1 2">
    <name type="scientific">Genlisea aurea</name>
    <dbReference type="NCBI Taxonomy" id="192259"/>
    <lineage>
        <taxon>Eukaryota</taxon>
        <taxon>Viridiplantae</taxon>
        <taxon>Streptophyta</taxon>
        <taxon>Embryophyta</taxon>
        <taxon>Tracheophyta</taxon>
        <taxon>Spermatophyta</taxon>
        <taxon>Magnoliopsida</taxon>
        <taxon>eudicotyledons</taxon>
        <taxon>Gunneridae</taxon>
        <taxon>Pentapetalae</taxon>
        <taxon>asterids</taxon>
        <taxon>lamiids</taxon>
        <taxon>Lamiales</taxon>
        <taxon>Lentibulariaceae</taxon>
        <taxon>Genlisea</taxon>
    </lineage>
</organism>
<dbReference type="EMBL" id="AUSU01008832">
    <property type="protein sequence ID" value="EPS58873.1"/>
    <property type="molecule type" value="Genomic_DNA"/>
</dbReference>
<evidence type="ECO:0000313" key="2">
    <source>
        <dbReference type="Proteomes" id="UP000015453"/>
    </source>
</evidence>
<comment type="caution">
    <text evidence="1">The sequence shown here is derived from an EMBL/GenBank/DDBJ whole genome shotgun (WGS) entry which is preliminary data.</text>
</comment>
<dbReference type="Proteomes" id="UP000015453">
    <property type="component" value="Unassembled WGS sequence"/>
</dbReference>
<keyword evidence="2" id="KW-1185">Reference proteome</keyword>
<proteinExistence type="predicted"/>